<feature type="transmembrane region" description="Helical" evidence="6">
    <location>
        <begin position="820"/>
        <end position="841"/>
    </location>
</feature>
<dbReference type="GO" id="GO:0017004">
    <property type="term" value="P:cytochrome complex assembly"/>
    <property type="evidence" value="ECO:0007669"/>
    <property type="project" value="UniProtKB-KW"/>
</dbReference>
<reference evidence="9" key="1">
    <citation type="submission" date="2016-10" db="EMBL/GenBank/DDBJ databases">
        <authorList>
            <person name="de Groot N.N."/>
        </authorList>
    </citation>
    <scope>NUCLEOTIDE SEQUENCE</scope>
</reference>
<name>A0A1W1E8B4_9ZZZZ</name>
<dbReference type="InterPro" id="IPR002541">
    <property type="entry name" value="Cyt_c_assembly"/>
</dbReference>
<dbReference type="GO" id="GO:0005886">
    <property type="term" value="C:plasma membrane"/>
    <property type="evidence" value="ECO:0007669"/>
    <property type="project" value="TreeGrafter"/>
</dbReference>
<evidence type="ECO:0000256" key="4">
    <source>
        <dbReference type="ARBA" id="ARBA00022989"/>
    </source>
</evidence>
<feature type="domain" description="ResB-like" evidence="8">
    <location>
        <begin position="337"/>
        <end position="409"/>
    </location>
</feature>
<comment type="subcellular location">
    <subcellularLocation>
        <location evidence="1">Membrane</location>
        <topology evidence="1">Multi-pass membrane protein</topology>
    </subcellularLocation>
</comment>
<feature type="transmembrane region" description="Helical" evidence="6">
    <location>
        <begin position="799"/>
        <end position="815"/>
    </location>
</feature>
<feature type="transmembrane region" description="Helical" evidence="6">
    <location>
        <begin position="944"/>
        <end position="962"/>
    </location>
</feature>
<gene>
    <name evidence="9" type="ORF">MNB_SV-4-275</name>
</gene>
<feature type="transmembrane region" description="Helical" evidence="6">
    <location>
        <begin position="734"/>
        <end position="753"/>
    </location>
</feature>
<dbReference type="InterPro" id="IPR007816">
    <property type="entry name" value="ResB-like_domain"/>
</dbReference>
<feature type="transmembrane region" description="Helical" evidence="6">
    <location>
        <begin position="969"/>
        <end position="989"/>
    </location>
</feature>
<feature type="transmembrane region" description="Helical" evidence="6">
    <location>
        <begin position="765"/>
        <end position="787"/>
    </location>
</feature>
<keyword evidence="4 6" id="KW-1133">Transmembrane helix</keyword>
<protein>
    <submittedName>
        <fullName evidence="9">Putative cytochrome C-type biogenesis protein</fullName>
    </submittedName>
</protein>
<keyword evidence="5 6" id="KW-0472">Membrane</keyword>
<keyword evidence="2 6" id="KW-0812">Transmembrane</keyword>
<evidence type="ECO:0000313" key="9">
    <source>
        <dbReference type="EMBL" id="SFV90192.1"/>
    </source>
</evidence>
<evidence type="ECO:0000259" key="7">
    <source>
        <dbReference type="Pfam" id="PF01578"/>
    </source>
</evidence>
<dbReference type="Pfam" id="PF05140">
    <property type="entry name" value="ResB"/>
    <property type="match status" value="1"/>
</dbReference>
<dbReference type="PANTHER" id="PTHR30071">
    <property type="entry name" value="HEME EXPORTER PROTEIN C"/>
    <property type="match status" value="1"/>
</dbReference>
<dbReference type="AlphaFoldDB" id="A0A1W1E8B4"/>
<evidence type="ECO:0000256" key="2">
    <source>
        <dbReference type="ARBA" id="ARBA00022692"/>
    </source>
</evidence>
<feature type="transmembrane region" description="Helical" evidence="6">
    <location>
        <begin position="1009"/>
        <end position="1026"/>
    </location>
</feature>
<dbReference type="GO" id="GO:0020037">
    <property type="term" value="F:heme binding"/>
    <property type="evidence" value="ECO:0007669"/>
    <property type="project" value="InterPro"/>
</dbReference>
<keyword evidence="3" id="KW-0201">Cytochrome c-type biogenesis</keyword>
<organism evidence="9">
    <name type="scientific">hydrothermal vent metagenome</name>
    <dbReference type="NCBI Taxonomy" id="652676"/>
    <lineage>
        <taxon>unclassified sequences</taxon>
        <taxon>metagenomes</taxon>
        <taxon>ecological metagenomes</taxon>
    </lineage>
</organism>
<dbReference type="EMBL" id="FPIB01000011">
    <property type="protein sequence ID" value="SFV90192.1"/>
    <property type="molecule type" value="Genomic_DNA"/>
</dbReference>
<feature type="transmembrane region" description="Helical" evidence="6">
    <location>
        <begin position="861"/>
        <end position="887"/>
    </location>
</feature>
<feature type="transmembrane region" description="Helical" evidence="6">
    <location>
        <begin position="46"/>
        <end position="63"/>
    </location>
</feature>
<evidence type="ECO:0000256" key="1">
    <source>
        <dbReference type="ARBA" id="ARBA00004141"/>
    </source>
</evidence>
<sequence>MFKRIFSMKMAVLTMFLFGISIGVATFIENDYGTQTARALIYKAKWFEFFLAYFIAILTYQIIKYKTYKTKFPVFLFHFAFIVIALGALITRYEGYEGIMHIREGQSTDKMVSDVKVMEVFVHTKEGNASLEKPLFFSTMTKNRLDETLKAGSKEVKIALEKYLPTAQEEIISDPKGNTLLELKVSAGGKGEIHYFKKGTIKDFGQFYIAYGVENIPTDKPTFKIMGEPGALQVNFPFIIKTLNMDTRTPAEIQPGTNPLTRRILYRFGNNAVVLKSIHEKASLKVVSHDLKTKPGKPEYIKMKVTVGDKSKEVVFKPYKGQVGDMKTFSLNGADIQMRIGSKIITLPFSIKLTDFNLERYPGSMTPASYSSKVVLIDKEQNLTMPYHIYMNHVLDHRNYRFFQSSYDPDELGTVLSVNHDPGTLPTYLGYLLLAIGMLWSLFIPNGRFQKLLKGARKLQEGTLALLFVVLLGTAPQHAKAASTAPSPDTLKAMKAYDAKHALNFGTLAVQDGKGRMKPMDTVAHEVIAKITGHTSLYGVEPDQMFLGMIMQPDLYQNVPMIKIGHKKIALKLGLPENTKYAKFTDFFDAKHDHAYKLFDAVTAASRKKPLEKSQYDKELIKIDERLNVAYMAYQGSLMRIYPVPNDKNNKWVSPLEALKTFPAKQASEVKMTISAYFAFVAEGLKTGKWDKADLGIAAIKKYQKTYGAAVLPSPEHIKMEIWYNKLGLFSKLFPLYLTLGLVLLIFAFVHVMKPNFPMKWIMRISWAVLIFGFVLHVIGMGIRWYIAGHAPWSNAYESIVFIAAATVLAGIILARRSPFALAGTALLAGFTMLVAHMSFINPEITNLVPVLKSYWLMIHVATIISGDGFLGLGSILSLLVLILFIIRGKGGNPNIDRSIKELSNLSEMGLIIGLMLLTVGNFLGGVWANESWGRYWGWDSKETWAAVTILIYAGVLHMRFIPKLNDTFIYNVAATWAYSTVLMTYFGVNYYLSGLHSYAAGDPVPIPMWVYYAIAGLFVLTILAARNRHLKKKTA</sequence>
<dbReference type="PANTHER" id="PTHR30071:SF1">
    <property type="entry name" value="CYTOCHROME B_B6 PROTEIN-RELATED"/>
    <property type="match status" value="1"/>
</dbReference>
<evidence type="ECO:0000259" key="8">
    <source>
        <dbReference type="Pfam" id="PF05140"/>
    </source>
</evidence>
<feature type="domain" description="Cytochrome c assembly protein" evidence="7">
    <location>
        <begin position="793"/>
        <end position="997"/>
    </location>
</feature>
<evidence type="ECO:0000256" key="3">
    <source>
        <dbReference type="ARBA" id="ARBA00022748"/>
    </source>
</evidence>
<proteinExistence type="predicted"/>
<dbReference type="InterPro" id="IPR045062">
    <property type="entry name" value="Cyt_c_biogenesis_CcsA/CcmC"/>
</dbReference>
<evidence type="ECO:0000256" key="5">
    <source>
        <dbReference type="ARBA" id="ARBA00023136"/>
    </source>
</evidence>
<accession>A0A1W1E8B4</accession>
<dbReference type="Pfam" id="PF01578">
    <property type="entry name" value="Cytochrom_C_asm"/>
    <property type="match status" value="1"/>
</dbReference>
<evidence type="ECO:0000256" key="6">
    <source>
        <dbReference type="SAM" id="Phobius"/>
    </source>
</evidence>
<feature type="transmembrane region" description="Helical" evidence="6">
    <location>
        <begin position="908"/>
        <end position="929"/>
    </location>
</feature>
<feature type="transmembrane region" description="Helical" evidence="6">
    <location>
        <begin position="75"/>
        <end position="93"/>
    </location>
</feature>